<evidence type="ECO:0000256" key="5">
    <source>
        <dbReference type="ARBA" id="ARBA00023098"/>
    </source>
</evidence>
<dbReference type="Pfam" id="PF04116">
    <property type="entry name" value="FA_hydroxylase"/>
    <property type="match status" value="1"/>
</dbReference>
<keyword evidence="5" id="KW-0443">Lipid metabolism</keyword>
<evidence type="ECO:0000256" key="1">
    <source>
        <dbReference type="ARBA" id="ARBA00004127"/>
    </source>
</evidence>
<comment type="caution">
    <text evidence="10">The sequence shown here is derived from an EMBL/GenBank/DDBJ whole genome shotgun (WGS) entry which is preliminary data.</text>
</comment>
<feature type="domain" description="Fatty acid hydroxylase" evidence="9">
    <location>
        <begin position="83"/>
        <end position="218"/>
    </location>
</feature>
<sequence length="311" mass="36398">MEFNRQWLLLPALSLVLVAAIEGWVLMRRGHDYDWKGFWASLGDVLGRGVFNLLIQGGVVGVVLYGIWNFRIATIAMDQWWHWVLLFVGQEFCYYWMHRADHRVRWFWLNHSVHHSSNQYNFSAAYRLGWTGKLIGAAIFFGPLVWMGFPVPYVIGALAVNLLYQFWLHTELIGKLPRPIEFVFNTPAHHRVHHASNPAYIDCNYGGALIVFDRLFGTFRRQREEEPPRYGLTKPLRTYNPIRIAFHAWIEMLHDLKCARDWKERGRVVLGPPEYKPPRALFQQHRLAQASPDGRRFDDLNARSEDDKNLG</sequence>
<keyword evidence="6 8" id="KW-0472">Membrane</keyword>
<accession>A0ABU1RXL8</accession>
<dbReference type="PANTHER" id="PTHR21624:SF1">
    <property type="entry name" value="ALKYLGLYCEROL MONOOXYGENASE"/>
    <property type="match status" value="1"/>
</dbReference>
<feature type="transmembrane region" description="Helical" evidence="8">
    <location>
        <begin position="6"/>
        <end position="25"/>
    </location>
</feature>
<evidence type="ECO:0000256" key="2">
    <source>
        <dbReference type="ARBA" id="ARBA00022692"/>
    </source>
</evidence>
<evidence type="ECO:0000313" key="11">
    <source>
        <dbReference type="Proteomes" id="UP001254759"/>
    </source>
</evidence>
<feature type="transmembrane region" description="Helical" evidence="8">
    <location>
        <begin position="45"/>
        <end position="68"/>
    </location>
</feature>
<feature type="region of interest" description="Disordered" evidence="7">
    <location>
        <begin position="286"/>
        <end position="311"/>
    </location>
</feature>
<dbReference type="EMBL" id="JAVDTT010000004">
    <property type="protein sequence ID" value="MDR6842675.1"/>
    <property type="molecule type" value="Genomic_DNA"/>
</dbReference>
<keyword evidence="2 8" id="KW-0812">Transmembrane</keyword>
<gene>
    <name evidence="10" type="ORF">J2W94_002980</name>
</gene>
<evidence type="ECO:0000256" key="4">
    <source>
        <dbReference type="ARBA" id="ARBA00023002"/>
    </source>
</evidence>
<keyword evidence="11" id="KW-1185">Reference proteome</keyword>
<keyword evidence="3 8" id="KW-1133">Transmembrane helix</keyword>
<evidence type="ECO:0000256" key="7">
    <source>
        <dbReference type="SAM" id="MobiDB-lite"/>
    </source>
</evidence>
<evidence type="ECO:0000256" key="8">
    <source>
        <dbReference type="SAM" id="Phobius"/>
    </source>
</evidence>
<organism evidence="10 11">
    <name type="scientific">Pseudoxanthomonas sacheonensis</name>
    <dbReference type="NCBI Taxonomy" id="443615"/>
    <lineage>
        <taxon>Bacteria</taxon>
        <taxon>Pseudomonadati</taxon>
        <taxon>Pseudomonadota</taxon>
        <taxon>Gammaproteobacteria</taxon>
        <taxon>Lysobacterales</taxon>
        <taxon>Lysobacteraceae</taxon>
        <taxon>Pseudoxanthomonas</taxon>
    </lineage>
</organism>
<evidence type="ECO:0000313" key="10">
    <source>
        <dbReference type="EMBL" id="MDR6842675.1"/>
    </source>
</evidence>
<feature type="transmembrane region" description="Helical" evidence="8">
    <location>
        <begin position="124"/>
        <end position="145"/>
    </location>
</feature>
<dbReference type="PANTHER" id="PTHR21624">
    <property type="entry name" value="STEROL DESATURASE-RELATED PROTEIN"/>
    <property type="match status" value="1"/>
</dbReference>
<dbReference type="InterPro" id="IPR051689">
    <property type="entry name" value="Sterol_desaturase/TMEM195"/>
</dbReference>
<name>A0ABU1RXL8_9GAMM</name>
<evidence type="ECO:0000259" key="9">
    <source>
        <dbReference type="Pfam" id="PF04116"/>
    </source>
</evidence>
<comment type="subcellular location">
    <subcellularLocation>
        <location evidence="1">Endomembrane system</location>
        <topology evidence="1">Multi-pass membrane protein</topology>
    </subcellularLocation>
</comment>
<feature type="compositionally biased region" description="Basic and acidic residues" evidence="7">
    <location>
        <begin position="293"/>
        <end position="311"/>
    </location>
</feature>
<evidence type="ECO:0000256" key="6">
    <source>
        <dbReference type="ARBA" id="ARBA00023136"/>
    </source>
</evidence>
<dbReference type="InterPro" id="IPR006694">
    <property type="entry name" value="Fatty_acid_hydroxylase"/>
</dbReference>
<dbReference type="RefSeq" id="WP_310095055.1">
    <property type="nucleotide sequence ID" value="NZ_JAVDTT010000004.1"/>
</dbReference>
<evidence type="ECO:0000256" key="3">
    <source>
        <dbReference type="ARBA" id="ARBA00022989"/>
    </source>
</evidence>
<proteinExistence type="predicted"/>
<protein>
    <submittedName>
        <fullName evidence="10">Sterol desaturase/sphingolipid hydroxylase (Fatty acid hydroxylase superfamily)</fullName>
    </submittedName>
</protein>
<reference evidence="10 11" key="1">
    <citation type="submission" date="2023-07" db="EMBL/GenBank/DDBJ databases">
        <title>Sorghum-associated microbial communities from plants grown in Nebraska, USA.</title>
        <authorList>
            <person name="Schachtman D."/>
        </authorList>
    </citation>
    <scope>NUCLEOTIDE SEQUENCE [LARGE SCALE GENOMIC DNA]</scope>
    <source>
        <strain evidence="10 11">BE107</strain>
    </source>
</reference>
<keyword evidence="4" id="KW-0560">Oxidoreductase</keyword>
<dbReference type="Proteomes" id="UP001254759">
    <property type="component" value="Unassembled WGS sequence"/>
</dbReference>